<dbReference type="Gene3D" id="1.10.10.10">
    <property type="entry name" value="Winged helix-like DNA-binding domain superfamily/Winged helix DNA-binding domain"/>
    <property type="match status" value="1"/>
</dbReference>
<dbReference type="PANTHER" id="PTHR23131">
    <property type="entry name" value="ENDORIBONUCLEASE LACTB2"/>
    <property type="match status" value="1"/>
</dbReference>
<keyword evidence="3" id="KW-1185">Reference proteome</keyword>
<evidence type="ECO:0000313" key="3">
    <source>
        <dbReference type="Proteomes" id="UP001170379"/>
    </source>
</evidence>
<dbReference type="CDD" id="cd16278">
    <property type="entry name" value="metallo-hydrolase-like_MBL-fold"/>
    <property type="match status" value="1"/>
</dbReference>
<feature type="domain" description="Metallo-beta-lactamase" evidence="1">
    <location>
        <begin position="26"/>
        <end position="185"/>
    </location>
</feature>
<dbReference type="SUPFAM" id="SSF56281">
    <property type="entry name" value="Metallo-hydrolase/oxidoreductase"/>
    <property type="match status" value="1"/>
</dbReference>
<dbReference type="InterPro" id="IPR001279">
    <property type="entry name" value="Metallo-B-lactamas"/>
</dbReference>
<reference evidence="2" key="2">
    <citation type="journal article" date="2022" name="Sci. Rep.">
        <title>In silico prediction of the enzymes involved in the degradation of the herbicide molinate by Gulosibacter molinativorax ON4T.</title>
        <authorList>
            <person name="Lopes A.R."/>
            <person name="Bunin E."/>
            <person name="Viana A.T."/>
            <person name="Froufe H."/>
            <person name="Munoz-Merida A."/>
            <person name="Pinho D."/>
            <person name="Figueiredo J."/>
            <person name="Barroso C."/>
            <person name="Vaz-Moreira I."/>
            <person name="Bellanger X."/>
            <person name="Egas C."/>
            <person name="Nunes O.C."/>
        </authorList>
    </citation>
    <scope>NUCLEOTIDE SEQUENCE</scope>
    <source>
        <strain evidence="2">ON4</strain>
    </source>
</reference>
<proteinExistence type="predicted"/>
<name>A0ABT7CAQ4_9MICO</name>
<accession>A0ABT7CAQ4</accession>
<dbReference type="SMART" id="SM00849">
    <property type="entry name" value="Lactamase_B"/>
    <property type="match status" value="1"/>
</dbReference>
<evidence type="ECO:0000313" key="2">
    <source>
        <dbReference type="EMBL" id="MDJ1371847.1"/>
    </source>
</evidence>
<dbReference type="Proteomes" id="UP001170379">
    <property type="component" value="Unassembled WGS sequence"/>
</dbReference>
<sequence>MTTLDGPKSLVQCILAPNPNHMTLQGTNSYVLGANSGRSVVVDPGPDMAEHLDAIVAAAGEVELVIFTHEHIDHTESIDSFVQLTGAPARALRAEYCRNGAPVIDGEVIEAAGTTLRILATPGHTSDSISIVLPEFGEHGAVLTGDTILGGSTTVIVHPDGSIADYLESLDKIEALGDARIFPGHGPEIASAADEARKLRAHRKKRLAQVEQVVAEHPNGDATSVEDVLAIVYADAPQRVLGAARLSIEAQLQYLRG</sequence>
<dbReference type="RefSeq" id="WP_026937176.1">
    <property type="nucleotide sequence ID" value="NZ_PXVD01000016.1"/>
</dbReference>
<organism evidence="2 3">
    <name type="scientific">Gulosibacter molinativorax</name>
    <dbReference type="NCBI Taxonomy" id="256821"/>
    <lineage>
        <taxon>Bacteria</taxon>
        <taxon>Bacillati</taxon>
        <taxon>Actinomycetota</taxon>
        <taxon>Actinomycetes</taxon>
        <taxon>Micrococcales</taxon>
        <taxon>Microbacteriaceae</taxon>
        <taxon>Gulosibacter</taxon>
    </lineage>
</organism>
<reference evidence="2" key="1">
    <citation type="submission" date="2018-03" db="EMBL/GenBank/DDBJ databases">
        <authorList>
            <person name="Nunes O.C."/>
            <person name="Lopes A.R."/>
            <person name="Froufe H."/>
            <person name="Munoz-Merida A."/>
            <person name="Barroso C."/>
            <person name="Egas C."/>
        </authorList>
    </citation>
    <scope>NUCLEOTIDE SEQUENCE</scope>
    <source>
        <strain evidence="2">ON4</strain>
    </source>
</reference>
<dbReference type="Pfam" id="PF00753">
    <property type="entry name" value="Lactamase_B"/>
    <property type="match status" value="1"/>
</dbReference>
<protein>
    <submittedName>
        <fullName evidence="2">MBL fold metallo-hydrolase</fullName>
    </submittedName>
</protein>
<dbReference type="InterPro" id="IPR036388">
    <property type="entry name" value="WH-like_DNA-bd_sf"/>
</dbReference>
<dbReference type="Gene3D" id="3.60.15.10">
    <property type="entry name" value="Ribonuclease Z/Hydroxyacylglutathione hydrolase-like"/>
    <property type="match status" value="1"/>
</dbReference>
<dbReference type="EMBL" id="PXVD01000016">
    <property type="protein sequence ID" value="MDJ1371847.1"/>
    <property type="molecule type" value="Genomic_DNA"/>
</dbReference>
<dbReference type="InterPro" id="IPR050662">
    <property type="entry name" value="Sec-metab_biosynth-thioest"/>
</dbReference>
<dbReference type="PANTHER" id="PTHR23131:SF0">
    <property type="entry name" value="ENDORIBONUCLEASE LACTB2"/>
    <property type="match status" value="1"/>
</dbReference>
<gene>
    <name evidence="2" type="ORF">C7K25_10795</name>
</gene>
<dbReference type="InterPro" id="IPR036866">
    <property type="entry name" value="RibonucZ/Hydroxyglut_hydro"/>
</dbReference>
<comment type="caution">
    <text evidence="2">The sequence shown here is derived from an EMBL/GenBank/DDBJ whole genome shotgun (WGS) entry which is preliminary data.</text>
</comment>
<evidence type="ECO:0000259" key="1">
    <source>
        <dbReference type="SMART" id="SM00849"/>
    </source>
</evidence>